<evidence type="ECO:0000256" key="12">
    <source>
        <dbReference type="ARBA" id="ARBA00033373"/>
    </source>
</evidence>
<dbReference type="InterPro" id="IPR008183">
    <property type="entry name" value="Aldose_1/G6P_1-epimerase"/>
</dbReference>
<dbReference type="PROSITE" id="PS00545">
    <property type="entry name" value="ALDOSE_1_EPIMERASE"/>
    <property type="match status" value="1"/>
</dbReference>
<organism evidence="14 15">
    <name type="scientific">Segetibacter aerophilus</name>
    <dbReference type="NCBI Taxonomy" id="670293"/>
    <lineage>
        <taxon>Bacteria</taxon>
        <taxon>Pseudomonadati</taxon>
        <taxon>Bacteroidota</taxon>
        <taxon>Chitinophagia</taxon>
        <taxon>Chitinophagales</taxon>
        <taxon>Chitinophagaceae</taxon>
        <taxon>Segetibacter</taxon>
    </lineage>
</organism>
<dbReference type="GO" id="GO:0005737">
    <property type="term" value="C:cytoplasm"/>
    <property type="evidence" value="ECO:0007669"/>
    <property type="project" value="UniProtKB-SubCell"/>
</dbReference>
<keyword evidence="9" id="KW-0413">Isomerase</keyword>
<dbReference type="Pfam" id="PF01263">
    <property type="entry name" value="Aldose_epim"/>
    <property type="match status" value="1"/>
</dbReference>
<evidence type="ECO:0000256" key="10">
    <source>
        <dbReference type="ARBA" id="ARBA00023277"/>
    </source>
</evidence>
<dbReference type="Gene3D" id="2.70.98.10">
    <property type="match status" value="1"/>
</dbReference>
<comment type="cofactor">
    <cofactor evidence="1">
        <name>Ca(2+)</name>
        <dbReference type="ChEBI" id="CHEBI:29108"/>
    </cofactor>
</comment>
<dbReference type="CDD" id="cd09019">
    <property type="entry name" value="galactose_mutarotase_like"/>
    <property type="match status" value="1"/>
</dbReference>
<keyword evidence="10" id="KW-0119">Carbohydrate metabolism</keyword>
<evidence type="ECO:0000313" key="14">
    <source>
        <dbReference type="EMBL" id="GEO09082.1"/>
    </source>
</evidence>
<dbReference type="FunFam" id="2.70.98.10:FF:000003">
    <property type="entry name" value="Aldose 1-epimerase"/>
    <property type="match status" value="1"/>
</dbReference>
<evidence type="ECO:0000256" key="8">
    <source>
        <dbReference type="ARBA" id="ARBA00022837"/>
    </source>
</evidence>
<comment type="subunit">
    <text evidence="4">Monomer.</text>
</comment>
<comment type="similarity">
    <text evidence="3">Belongs to the aldose epimerase family.</text>
</comment>
<dbReference type="GO" id="GO:0030246">
    <property type="term" value="F:carbohydrate binding"/>
    <property type="evidence" value="ECO:0007669"/>
    <property type="project" value="InterPro"/>
</dbReference>
<dbReference type="InterPro" id="IPR014718">
    <property type="entry name" value="GH-type_carb-bd"/>
</dbReference>
<evidence type="ECO:0000256" key="7">
    <source>
        <dbReference type="ARBA" id="ARBA00022553"/>
    </source>
</evidence>
<keyword evidence="15" id="KW-1185">Reference proteome</keyword>
<gene>
    <name evidence="14" type="ORF">SAE01_15780</name>
</gene>
<dbReference type="PANTHER" id="PTHR10091:SF0">
    <property type="entry name" value="GALACTOSE MUTAROTASE"/>
    <property type="match status" value="1"/>
</dbReference>
<dbReference type="SUPFAM" id="SSF51445">
    <property type="entry name" value="(Trans)glycosidases"/>
    <property type="match status" value="1"/>
</dbReference>
<dbReference type="InterPro" id="IPR011013">
    <property type="entry name" value="Gal_mutarotase_sf_dom"/>
</dbReference>
<dbReference type="PANTHER" id="PTHR10091">
    <property type="entry name" value="ALDOSE-1-EPIMERASE"/>
    <property type="match status" value="1"/>
</dbReference>
<evidence type="ECO:0000256" key="1">
    <source>
        <dbReference type="ARBA" id="ARBA00001913"/>
    </source>
</evidence>
<feature type="signal peptide" evidence="13">
    <location>
        <begin position="1"/>
        <end position="21"/>
    </location>
</feature>
<dbReference type="NCBIfam" id="NF008277">
    <property type="entry name" value="PRK11055.1"/>
    <property type="match status" value="1"/>
</dbReference>
<keyword evidence="7" id="KW-0597">Phosphoprotein</keyword>
<comment type="subcellular location">
    <subcellularLocation>
        <location evidence="2">Cytoplasm</location>
    </subcellularLocation>
</comment>
<dbReference type="InterPro" id="IPR017853">
    <property type="entry name" value="GH"/>
</dbReference>
<dbReference type="GO" id="GO:0006006">
    <property type="term" value="P:glucose metabolic process"/>
    <property type="evidence" value="ECO:0007669"/>
    <property type="project" value="TreeGrafter"/>
</dbReference>
<dbReference type="SUPFAM" id="SSF74650">
    <property type="entry name" value="Galactose mutarotase-like"/>
    <property type="match status" value="1"/>
</dbReference>
<evidence type="ECO:0000256" key="4">
    <source>
        <dbReference type="ARBA" id="ARBA00011245"/>
    </source>
</evidence>
<dbReference type="Gene3D" id="3.20.20.80">
    <property type="entry name" value="Glycosidases"/>
    <property type="match status" value="1"/>
</dbReference>
<dbReference type="EMBL" id="BJYT01000005">
    <property type="protein sequence ID" value="GEO09082.1"/>
    <property type="molecule type" value="Genomic_DNA"/>
</dbReference>
<keyword evidence="6" id="KW-0963">Cytoplasm</keyword>
<protein>
    <recommendedName>
        <fullName evidence="5">Aldose 1-epimerase</fullName>
    </recommendedName>
    <alternativeName>
        <fullName evidence="12">Galactose mutarotase</fullName>
    </alternativeName>
    <alternativeName>
        <fullName evidence="11">Type-1 mutarotase</fullName>
    </alternativeName>
</protein>
<dbReference type="InterPro" id="IPR018052">
    <property type="entry name" value="Ald1_epimerase_CS"/>
</dbReference>
<dbReference type="InterPro" id="IPR047215">
    <property type="entry name" value="Galactose_mutarotase-like"/>
</dbReference>
<evidence type="ECO:0000313" key="15">
    <source>
        <dbReference type="Proteomes" id="UP000321513"/>
    </source>
</evidence>
<dbReference type="GO" id="GO:0033499">
    <property type="term" value="P:galactose catabolic process via UDP-galactose, Leloir pathway"/>
    <property type="evidence" value="ECO:0007669"/>
    <property type="project" value="TreeGrafter"/>
</dbReference>
<dbReference type="Proteomes" id="UP000321513">
    <property type="component" value="Unassembled WGS sequence"/>
</dbReference>
<comment type="caution">
    <text evidence="14">The sequence shown here is derived from an EMBL/GenBank/DDBJ whole genome shotgun (WGS) entry which is preliminary data.</text>
</comment>
<dbReference type="GO" id="GO:0004034">
    <property type="term" value="F:aldose 1-epimerase activity"/>
    <property type="evidence" value="ECO:0007669"/>
    <property type="project" value="TreeGrafter"/>
</dbReference>
<evidence type="ECO:0000256" key="3">
    <source>
        <dbReference type="ARBA" id="ARBA00006206"/>
    </source>
</evidence>
<keyword evidence="8" id="KW-0106">Calcium</keyword>
<reference evidence="14 15" key="1">
    <citation type="submission" date="2019-07" db="EMBL/GenBank/DDBJ databases">
        <title>Whole genome shotgun sequence of Segetibacter aerophilus NBRC 106135.</title>
        <authorList>
            <person name="Hosoyama A."/>
            <person name="Uohara A."/>
            <person name="Ohji S."/>
            <person name="Ichikawa N."/>
        </authorList>
    </citation>
    <scope>NUCLEOTIDE SEQUENCE [LARGE SCALE GENOMIC DNA]</scope>
    <source>
        <strain evidence="14 15">NBRC 106135</strain>
    </source>
</reference>
<evidence type="ECO:0000256" key="6">
    <source>
        <dbReference type="ARBA" id="ARBA00022490"/>
    </source>
</evidence>
<feature type="chain" id="PRO_5021774865" description="Aldose 1-epimerase" evidence="13">
    <location>
        <begin position="22"/>
        <end position="721"/>
    </location>
</feature>
<evidence type="ECO:0000256" key="5">
    <source>
        <dbReference type="ARBA" id="ARBA00014165"/>
    </source>
</evidence>
<evidence type="ECO:0000256" key="13">
    <source>
        <dbReference type="SAM" id="SignalP"/>
    </source>
</evidence>
<evidence type="ECO:0000256" key="2">
    <source>
        <dbReference type="ARBA" id="ARBA00004496"/>
    </source>
</evidence>
<evidence type="ECO:0000256" key="11">
    <source>
        <dbReference type="ARBA" id="ARBA00032300"/>
    </source>
</evidence>
<dbReference type="OrthoDB" id="9774262at2"/>
<sequence length="721" mass="81244">MKIKHCLVSYLFLFFTYQASSQATKKVRPTPPPQPTSKVWSAEKANVWYNEHNWITGANFIPSNAINQLEMWQESSFDPETIDRELGYAEGIGFNTMRVFLHSLVWQQDSVGFKNRINKYLDISNKHNIKTIFVFFDDCWNKEPKPGVQPPVKPGIHNSGWMQDPGDPYSKDTTVYPSLEKYVKSILRGFRTDKRILLWDLYNEPGNNNKRDSSMPLLRKVFSWARDINPEQPVSVGLWAWDFYELNAFQSANSDVITYHNYEDVPLHSRVMDLLKTTGKPLICTEYMARTRKSTFKDIFPLLKKYNVGAINWGLVAGKTNTMYAWDDPIPTGDEPKEWFHDVFRKDGTPYKKDETELIKKFTSQISPDISLDKKAFQSTIDGKNTNLYLLRNRNNYTAAITNYGGRVVGLWVPDKKGKLTDVVLGLASIREYQQPSGGAFGALIGRYGNRIAKAKFSLDGKVYSLAANNGQNSIHGGVKGFQKVVWDARQTSDKTLELTYLSKDMEEGFPGNLLVKVTYTLNDNNELKIDYEATTDKKTVVNLTNHSYFNLNGEGSGPITDHTIQINASSYTPVDATLIPIGKVEPVAGTPLDFTTPATIGSRINDTHEQIKIGNGYDHNFVLNKAGPDKLQLAAIVTGDKTGIEMQVFTTEPGVQLYTSNFNKGMYTLKGGGKDDYRSAFCLETQHFPDSPNQPAFPSTVVTPGKAYKTSTVFKFISTK</sequence>
<name>A0A512BAU6_9BACT</name>
<dbReference type="RefSeq" id="WP_147203213.1">
    <property type="nucleotide sequence ID" value="NZ_BJYT01000005.1"/>
</dbReference>
<evidence type="ECO:0000256" key="9">
    <source>
        <dbReference type="ARBA" id="ARBA00023235"/>
    </source>
</evidence>
<proteinExistence type="inferred from homology"/>
<dbReference type="AlphaFoldDB" id="A0A512BAU6"/>
<keyword evidence="13" id="KW-0732">Signal</keyword>
<accession>A0A512BAU6</accession>